<evidence type="ECO:0000313" key="2">
    <source>
        <dbReference type="Proteomes" id="UP000682782"/>
    </source>
</evidence>
<accession>A0AC61NLV7</accession>
<evidence type="ECO:0000313" key="1">
    <source>
        <dbReference type="EMBL" id="QUC67658.1"/>
    </source>
</evidence>
<keyword evidence="2" id="KW-1185">Reference proteome</keyword>
<dbReference type="Proteomes" id="UP000682782">
    <property type="component" value="Chromosome"/>
</dbReference>
<sequence>MKKVIALCLALVLVLSVASLCFAGNMRCGRCGKYTAGVVDTQKTITSTGSTQHKIVTSKQIYCSSCHSLYWETTTTYQNHCNLKHRTQWLTPHLLYEYDLCGVCGEKIHEQTTYMN</sequence>
<protein>
    <submittedName>
        <fullName evidence="1">Uncharacterized protein</fullName>
    </submittedName>
</protein>
<dbReference type="EMBL" id="CP068393">
    <property type="protein sequence ID" value="QUC67658.1"/>
    <property type="molecule type" value="Genomic_DNA"/>
</dbReference>
<proteinExistence type="predicted"/>
<reference evidence="1" key="1">
    <citation type="submission" date="2021-01" db="EMBL/GenBank/DDBJ databases">
        <title>Complete genome sequence of Clostridiales bacterium R-7.</title>
        <authorList>
            <person name="Mahoney-Kurpe S.C."/>
            <person name="Palevich N."/>
            <person name="Koike S."/>
            <person name="Moon C.D."/>
            <person name="Attwood G.T."/>
        </authorList>
    </citation>
    <scope>NUCLEOTIDE SEQUENCE</scope>
    <source>
        <strain evidence="1">R-7</strain>
    </source>
</reference>
<organism evidence="1 2">
    <name type="scientific">Aristaeella hokkaidonensis</name>
    <dbReference type="NCBI Taxonomy" id="3046382"/>
    <lineage>
        <taxon>Bacteria</taxon>
        <taxon>Bacillati</taxon>
        <taxon>Bacillota</taxon>
        <taxon>Clostridia</taxon>
        <taxon>Eubacteriales</taxon>
        <taxon>Aristaeellaceae</taxon>
        <taxon>Aristaeella</taxon>
    </lineage>
</organism>
<name>A0AC61NLV7_9FIRM</name>
<gene>
    <name evidence="1" type="ORF">JYE49_02850</name>
</gene>